<dbReference type="Gene3D" id="1.10.10.10">
    <property type="entry name" value="Winged helix-like DNA-binding domain superfamily/Winged helix DNA-binding domain"/>
    <property type="match status" value="1"/>
</dbReference>
<dbReference type="InterPro" id="IPR013249">
    <property type="entry name" value="RNA_pol_sigma70_r4_t2"/>
</dbReference>
<dbReference type="Pfam" id="PF04542">
    <property type="entry name" value="Sigma70_r2"/>
    <property type="match status" value="1"/>
</dbReference>
<dbReference type="PANTHER" id="PTHR37507">
    <property type="entry name" value="SPORULATION PROTEIN YDCC"/>
    <property type="match status" value="1"/>
</dbReference>
<feature type="domain" description="RNA polymerase sigma factor 70 region 4 type 2" evidence="2">
    <location>
        <begin position="126"/>
        <end position="176"/>
    </location>
</feature>
<dbReference type="EMBL" id="SPQQ01000032">
    <property type="protein sequence ID" value="TGE34727.1"/>
    <property type="molecule type" value="Genomic_DNA"/>
</dbReference>
<dbReference type="CDD" id="cd06171">
    <property type="entry name" value="Sigma70_r4"/>
    <property type="match status" value="1"/>
</dbReference>
<dbReference type="InterPro" id="IPR013325">
    <property type="entry name" value="RNA_pol_sigma_r2"/>
</dbReference>
<proteinExistence type="predicted"/>
<dbReference type="InterPro" id="IPR014284">
    <property type="entry name" value="RNA_pol_sigma-70_dom"/>
</dbReference>
<dbReference type="AlphaFoldDB" id="A0A4Z0QYA8"/>
<dbReference type="Gene3D" id="2.50.20.10">
    <property type="entry name" value="Lipoprotein localisation LolA/LolB/LppX"/>
    <property type="match status" value="1"/>
</dbReference>
<dbReference type="GO" id="GO:0016987">
    <property type="term" value="F:sigma factor activity"/>
    <property type="evidence" value="ECO:0007669"/>
    <property type="project" value="InterPro"/>
</dbReference>
<gene>
    <name evidence="3" type="ORF">E4K67_29140</name>
</gene>
<keyword evidence="4" id="KW-1185">Reference proteome</keyword>
<dbReference type="InterPro" id="IPR052944">
    <property type="entry name" value="Sporulation_related"/>
</dbReference>
<dbReference type="InterPro" id="IPR036388">
    <property type="entry name" value="WH-like_DNA-bd_sf"/>
</dbReference>
<sequence>MNLSVRELFRVIEINELVRKAQLGDLVAWESLLAQVYPLALRQARAMLRDPDLARDAVQNALLKMHTHLHTLVEIAAFSAWWRRIVTNEVYMILRLKQRDTEGFDLGILQQIGVAVDELVVMRCELARVLQLLPIDQQQVVIDVDLLGVSLLEVAERNQIPIGTVKSRLSRARERLQHHLEVFREGRKEKKKMEYSTVDSKASDLTALFYSYLEETMSGAERARFELDLAKHPEWAKELRQHKDFLTLLHTLTGKMTLTSAEIMEKIQDVTAKITDYEQVVEDTYFERGIPQTLTSHSWFQAPDMYRMESRHPSMGEVIVVVRGVEALSYMEDAKQAVKIKVSEEFKKQMGLDFTDSLKLMAAERNSRPLGTEYVSGRPALHLQFNQQVSGKGDMITHLWMDKDTWMPLVTELYNADHELVQRKVVRELRLNQGLPEELFNLRLPPDIKVQDNTQDILQPIEELTLQEVRERLGEHPYLWEQGEETQAKYQWIKMPGGEGVLLTQYFVPGDPLAKLTLTQGKVAHANLPPQLPPTPVSFEFAGTKVEGSYLELGLKPAKGFLVWNHADRYFTAGGDFDLKELLLIIAKLSSAGTSPIDTI</sequence>
<organism evidence="3 4">
    <name type="scientific">Desulfosporosinus fructosivorans</name>
    <dbReference type="NCBI Taxonomy" id="2018669"/>
    <lineage>
        <taxon>Bacteria</taxon>
        <taxon>Bacillati</taxon>
        <taxon>Bacillota</taxon>
        <taxon>Clostridia</taxon>
        <taxon>Eubacteriales</taxon>
        <taxon>Desulfitobacteriaceae</taxon>
        <taxon>Desulfosporosinus</taxon>
    </lineage>
</organism>
<dbReference type="Gene3D" id="1.10.1740.10">
    <property type="match status" value="1"/>
</dbReference>
<dbReference type="Pfam" id="PF08281">
    <property type="entry name" value="Sigma70_r4_2"/>
    <property type="match status" value="1"/>
</dbReference>
<reference evidence="3 4" key="1">
    <citation type="submission" date="2019-03" db="EMBL/GenBank/DDBJ databases">
        <title>Draft Genome Sequence of Desulfosporosinus fructosivorans Strain 63.6F, Isolated from Marine Sediment in the Baltic Sea.</title>
        <authorList>
            <person name="Hausmann B."/>
            <person name="Vandieken V."/>
            <person name="Pjevac P."/>
            <person name="Schreck K."/>
            <person name="Herbold C.W."/>
            <person name="Loy A."/>
        </authorList>
    </citation>
    <scope>NUCLEOTIDE SEQUENCE [LARGE SCALE GENOMIC DNA]</scope>
    <source>
        <strain evidence="3 4">63.6F</strain>
    </source>
</reference>
<dbReference type="Proteomes" id="UP000298460">
    <property type="component" value="Unassembled WGS sequence"/>
</dbReference>
<evidence type="ECO:0000259" key="2">
    <source>
        <dbReference type="Pfam" id="PF08281"/>
    </source>
</evidence>
<feature type="domain" description="RNA polymerase sigma-70 region 2" evidence="1">
    <location>
        <begin position="33"/>
        <end position="99"/>
    </location>
</feature>
<dbReference type="InterPro" id="IPR007627">
    <property type="entry name" value="RNA_pol_sigma70_r2"/>
</dbReference>
<comment type="caution">
    <text evidence="3">The sequence shown here is derived from an EMBL/GenBank/DDBJ whole genome shotgun (WGS) entry which is preliminary data.</text>
</comment>
<evidence type="ECO:0000313" key="3">
    <source>
        <dbReference type="EMBL" id="TGE34727.1"/>
    </source>
</evidence>
<evidence type="ECO:0000259" key="1">
    <source>
        <dbReference type="Pfam" id="PF04542"/>
    </source>
</evidence>
<accession>A0A4Z0QYA8</accession>
<dbReference type="InterPro" id="IPR013324">
    <property type="entry name" value="RNA_pol_sigma_r3/r4-like"/>
</dbReference>
<dbReference type="SUPFAM" id="SSF88659">
    <property type="entry name" value="Sigma3 and sigma4 domains of RNA polymerase sigma factors"/>
    <property type="match status" value="1"/>
</dbReference>
<dbReference type="GO" id="GO:0006352">
    <property type="term" value="P:DNA-templated transcription initiation"/>
    <property type="evidence" value="ECO:0007669"/>
    <property type="project" value="InterPro"/>
</dbReference>
<dbReference type="PANTHER" id="PTHR37507:SF2">
    <property type="entry name" value="SPORULATION PROTEIN YDCC"/>
    <property type="match status" value="1"/>
</dbReference>
<dbReference type="GO" id="GO:0003677">
    <property type="term" value="F:DNA binding"/>
    <property type="evidence" value="ECO:0007669"/>
    <property type="project" value="InterPro"/>
</dbReference>
<name>A0A4Z0QYA8_9FIRM</name>
<dbReference type="SUPFAM" id="SSF89392">
    <property type="entry name" value="Prokaryotic lipoproteins and lipoprotein localization factors"/>
    <property type="match status" value="1"/>
</dbReference>
<dbReference type="SUPFAM" id="SSF88946">
    <property type="entry name" value="Sigma2 domain of RNA polymerase sigma factors"/>
    <property type="match status" value="1"/>
</dbReference>
<evidence type="ECO:0000313" key="4">
    <source>
        <dbReference type="Proteomes" id="UP000298460"/>
    </source>
</evidence>
<dbReference type="NCBIfam" id="TIGR02937">
    <property type="entry name" value="sigma70-ECF"/>
    <property type="match status" value="1"/>
</dbReference>
<dbReference type="InterPro" id="IPR029046">
    <property type="entry name" value="LolA/LolB/LppX"/>
</dbReference>
<protein>
    <submittedName>
        <fullName evidence="3">Sigma-70 family RNA polymerase sigma factor</fullName>
    </submittedName>
</protein>